<dbReference type="InParanoid" id="A0A151GAU3"/>
<dbReference type="SUPFAM" id="SSF52540">
    <property type="entry name" value="P-loop containing nucleoside triphosphate hydrolases"/>
    <property type="match status" value="1"/>
</dbReference>
<dbReference type="InterPro" id="IPR003593">
    <property type="entry name" value="AAA+_ATPase"/>
</dbReference>
<dbReference type="GeneID" id="63718816"/>
<dbReference type="GO" id="GO:0005741">
    <property type="term" value="C:mitochondrial outer membrane"/>
    <property type="evidence" value="ECO:0007669"/>
    <property type="project" value="UniProtKB-SubCell"/>
</dbReference>
<evidence type="ECO:0000256" key="2">
    <source>
        <dbReference type="ARBA" id="ARBA00022741"/>
    </source>
</evidence>
<evidence type="ECO:0000256" key="5">
    <source>
        <dbReference type="SAM" id="MobiDB-lite"/>
    </source>
</evidence>
<dbReference type="InterPro" id="IPR041569">
    <property type="entry name" value="AAA_lid_3"/>
</dbReference>
<gene>
    <name evidence="7" type="ORF">DCS_06173</name>
</gene>
<organism evidence="7 8">
    <name type="scientific">Drechmeria coniospora</name>
    <name type="common">Nematophagous fungus</name>
    <name type="synonym">Meria coniospora</name>
    <dbReference type="NCBI Taxonomy" id="98403"/>
    <lineage>
        <taxon>Eukaryota</taxon>
        <taxon>Fungi</taxon>
        <taxon>Dikarya</taxon>
        <taxon>Ascomycota</taxon>
        <taxon>Pezizomycotina</taxon>
        <taxon>Sordariomycetes</taxon>
        <taxon>Hypocreomycetidae</taxon>
        <taxon>Hypocreales</taxon>
        <taxon>Ophiocordycipitaceae</taxon>
        <taxon>Drechmeria</taxon>
    </lineage>
</organism>
<dbReference type="Pfam" id="PF00004">
    <property type="entry name" value="AAA"/>
    <property type="match status" value="1"/>
</dbReference>
<protein>
    <submittedName>
        <fullName evidence="7">Mitochondrial AAA ATPase</fullName>
    </submittedName>
</protein>
<dbReference type="GO" id="GO:0005524">
    <property type="term" value="F:ATP binding"/>
    <property type="evidence" value="ECO:0007669"/>
    <property type="project" value="UniProtKB-KW"/>
</dbReference>
<dbReference type="EMBL" id="LAYC01000003">
    <property type="protein sequence ID" value="KYK54216.1"/>
    <property type="molecule type" value="Genomic_DNA"/>
</dbReference>
<proteinExistence type="predicted"/>
<dbReference type="SMART" id="SM00382">
    <property type="entry name" value="AAA"/>
    <property type="match status" value="1"/>
</dbReference>
<evidence type="ECO:0000313" key="8">
    <source>
        <dbReference type="Proteomes" id="UP000076580"/>
    </source>
</evidence>
<keyword evidence="3" id="KW-0496">Mitochondrion</keyword>
<comment type="subcellular location">
    <subcellularLocation>
        <location evidence="1">Mitochondrion outer membrane</location>
        <topology evidence="1">Single-pass membrane protein</topology>
    </subcellularLocation>
</comment>
<feature type="region of interest" description="Disordered" evidence="5">
    <location>
        <begin position="980"/>
        <end position="1016"/>
    </location>
</feature>
<dbReference type="GO" id="GO:0016887">
    <property type="term" value="F:ATP hydrolysis activity"/>
    <property type="evidence" value="ECO:0007669"/>
    <property type="project" value="InterPro"/>
</dbReference>
<dbReference type="PANTHER" id="PTHR45644">
    <property type="entry name" value="AAA ATPASE, PUTATIVE (AFU_ORTHOLOGUE AFUA_2G12920)-RELATED-RELATED"/>
    <property type="match status" value="1"/>
</dbReference>
<dbReference type="Gene3D" id="1.10.8.60">
    <property type="match status" value="1"/>
</dbReference>
<feature type="domain" description="AAA+ ATPase" evidence="6">
    <location>
        <begin position="738"/>
        <end position="872"/>
    </location>
</feature>
<keyword evidence="3" id="KW-0472">Membrane</keyword>
<comment type="caution">
    <text evidence="7">The sequence shown here is derived from an EMBL/GenBank/DDBJ whole genome shotgun (WGS) entry which is preliminary data.</text>
</comment>
<dbReference type="Proteomes" id="UP000076580">
    <property type="component" value="Chromosome 03"/>
</dbReference>
<dbReference type="OrthoDB" id="39734at2759"/>
<dbReference type="InterPro" id="IPR003959">
    <property type="entry name" value="ATPase_AAA_core"/>
</dbReference>
<keyword evidence="4" id="KW-0067">ATP-binding</keyword>
<feature type="compositionally biased region" description="Basic and acidic residues" evidence="5">
    <location>
        <begin position="996"/>
        <end position="1008"/>
    </location>
</feature>
<keyword evidence="2" id="KW-0547">Nucleotide-binding</keyword>
<evidence type="ECO:0000256" key="3">
    <source>
        <dbReference type="ARBA" id="ARBA00022787"/>
    </source>
</evidence>
<evidence type="ECO:0000256" key="1">
    <source>
        <dbReference type="ARBA" id="ARBA00004572"/>
    </source>
</evidence>
<dbReference type="RefSeq" id="XP_040653568.1">
    <property type="nucleotide sequence ID" value="XM_040803464.1"/>
</dbReference>
<keyword evidence="3" id="KW-1000">Mitochondrion outer membrane</keyword>
<accession>A0A151GAU3</accession>
<dbReference type="AlphaFoldDB" id="A0A151GAU3"/>
<name>A0A151GAU3_DRECN</name>
<dbReference type="InterPro" id="IPR027417">
    <property type="entry name" value="P-loop_NTPase"/>
</dbReference>
<evidence type="ECO:0000256" key="4">
    <source>
        <dbReference type="ARBA" id="ARBA00022840"/>
    </source>
</evidence>
<dbReference type="InterPro" id="IPR051701">
    <property type="entry name" value="Mito_OM_Translocase_MSP1"/>
</dbReference>
<keyword evidence="8" id="KW-1185">Reference proteome</keyword>
<feature type="region of interest" description="Disordered" evidence="5">
    <location>
        <begin position="40"/>
        <end position="89"/>
    </location>
</feature>
<dbReference type="STRING" id="98403.A0A151GAU3"/>
<feature type="compositionally biased region" description="Basic and acidic residues" evidence="5">
    <location>
        <begin position="49"/>
        <end position="69"/>
    </location>
</feature>
<dbReference type="Pfam" id="PF17862">
    <property type="entry name" value="AAA_lid_3"/>
    <property type="match status" value="1"/>
</dbReference>
<evidence type="ECO:0000259" key="6">
    <source>
        <dbReference type="SMART" id="SM00382"/>
    </source>
</evidence>
<dbReference type="PANTHER" id="PTHR45644:SF56">
    <property type="entry name" value="AAA ATPASE, PUTATIVE (AFU_ORTHOLOGUE AFUA_2G12920)-RELATED"/>
    <property type="match status" value="1"/>
</dbReference>
<sequence>MNALVAPRAFPTIAFGSTSTSTSASTLYRATCCRRSLHASLGRRNGHGSGDKPADDSLTEHDVDPEPHAETSGGRTRSHASGPPRNRAARKRIASALPPVRLPANFLENNVSLFNPSAQPRLPLALVEDARHDKTSRLYLGQGPTSQQACQTLESYFDTALSDLLRRVSEHSADLALFQPENGRTRGSWNSPEMIERVVRLWDMILDSAWHLVDALYPSRQAEYTYKARPFWWWHLYKDLDDRTHKFRDHFRTLPMSLADQLNYAEHLDYPLPHALTDFPTDTLVAMQNALEREMNTSPPSNFDPKTSRRPISILSLSGYGGKAVSEAVGEHLAFWNKADLVRLDAHDLSILVGEYLGQNWAYSRGPLSMLGFRAAELNGKLVGEPEIFGRHGEDEEQDAEVTHLGIRTVPATLEDELEKIRQGGYDCFTKWENLKIDQILHHLIRSSGIKSQSPEVRPILLHVHDLVELSMTLEGSLLLNRLRTLVDVAWQQGMKVAILGTSSCERPSDEYQNAMRDLSVGDLVITRHIQPDRADRPSPKGQHRFPFSLQRVDYFVENLQNIDRMLRAMHPDIVHKSLDLSSDSVRTYLLSANPRFSILRDSILPLPEIYHLARAYRSFETKHEGCGSAGFLERFAMGPLRQKPGQSFLDEEPADDNGEMGEKLNRAEEAKMEDRAAMKLNEYEKRISSGQIHRENLRTTFADVHVPPDTISALKLLTSLAMVRPDAFSYGVLAQDKIPGCLLYGPPGTGKTMLAKAVAKESGANMLEISGATINDKWVGESEKLIRAVFTLAKRLSPCVVFIDEADSLLANRSMFSNRPSHREHINQFLKEWDGMEETNAFIMVATNRPFDLDDAVLRRLPRKILVDLPLKDDRTAILRLMLKGEMLDSCVSLEHYAEITPHYSGSDLKNVCVAAAMAAVEEENEAAAKHAGPEPFRYPERRVLRRHHFEKALKQIPASISEDMASLKMIRKFDEEYGNKKKGPRRHGMGFGILDDKHAPAHETRVRQAGNGQT</sequence>
<reference evidence="7 8" key="1">
    <citation type="journal article" date="2016" name="Sci. Rep.">
        <title>Insights into Adaptations to a Near-Obligate Nematode Endoparasitic Lifestyle from the Finished Genome of Drechmeria coniospora.</title>
        <authorList>
            <person name="Zhang L."/>
            <person name="Zhou Z."/>
            <person name="Guo Q."/>
            <person name="Fokkens L."/>
            <person name="Miskei M."/>
            <person name="Pocsi I."/>
            <person name="Zhang W."/>
            <person name="Chen M."/>
            <person name="Wang L."/>
            <person name="Sun Y."/>
            <person name="Donzelli B.G."/>
            <person name="Gibson D.M."/>
            <person name="Nelson D.R."/>
            <person name="Luo J.G."/>
            <person name="Rep M."/>
            <person name="Liu H."/>
            <person name="Yang S."/>
            <person name="Wang J."/>
            <person name="Krasnoff S.B."/>
            <person name="Xu Y."/>
            <person name="Molnar I."/>
            <person name="Lin M."/>
        </authorList>
    </citation>
    <scope>NUCLEOTIDE SEQUENCE [LARGE SCALE GENOMIC DNA]</scope>
    <source>
        <strain evidence="7 8">ARSEF 6962</strain>
    </source>
</reference>
<evidence type="ECO:0000313" key="7">
    <source>
        <dbReference type="EMBL" id="KYK54216.1"/>
    </source>
</evidence>
<dbReference type="Gene3D" id="3.40.50.300">
    <property type="entry name" value="P-loop containing nucleotide triphosphate hydrolases"/>
    <property type="match status" value="1"/>
</dbReference>